<evidence type="ECO:0000256" key="4">
    <source>
        <dbReference type="ARBA" id="ARBA00023136"/>
    </source>
</evidence>
<feature type="transmembrane region" description="Helical" evidence="5">
    <location>
        <begin position="136"/>
        <end position="155"/>
    </location>
</feature>
<evidence type="ECO:0000313" key="8">
    <source>
        <dbReference type="Proteomes" id="UP000183788"/>
    </source>
</evidence>
<dbReference type="GO" id="GO:0032259">
    <property type="term" value="P:methylation"/>
    <property type="evidence" value="ECO:0007669"/>
    <property type="project" value="UniProtKB-KW"/>
</dbReference>
<comment type="subcellular location">
    <subcellularLocation>
        <location evidence="1">Membrane</location>
        <topology evidence="1">Multi-pass membrane protein</topology>
    </subcellularLocation>
</comment>
<keyword evidence="9" id="KW-1185">Reference proteome</keyword>
<dbReference type="PROSITE" id="PS50244">
    <property type="entry name" value="S5A_REDUCTASE"/>
    <property type="match status" value="1"/>
</dbReference>
<evidence type="ECO:0000313" key="9">
    <source>
        <dbReference type="Proteomes" id="UP001326715"/>
    </source>
</evidence>
<dbReference type="Proteomes" id="UP000183788">
    <property type="component" value="Unassembled WGS sequence"/>
</dbReference>
<evidence type="ECO:0000256" key="1">
    <source>
        <dbReference type="ARBA" id="ARBA00004141"/>
    </source>
</evidence>
<gene>
    <name evidence="6" type="ORF">SAMN05661012_01776</name>
    <name evidence="7" type="ORF">SR876_20970</name>
</gene>
<dbReference type="STRING" id="1004.SAMN05661012_01776"/>
<feature type="transmembrane region" description="Helical" evidence="5">
    <location>
        <begin position="66"/>
        <end position="84"/>
    </location>
</feature>
<keyword evidence="6" id="KW-0808">Transferase</keyword>
<evidence type="ECO:0000313" key="6">
    <source>
        <dbReference type="EMBL" id="SFW42576.1"/>
    </source>
</evidence>
<dbReference type="PANTHER" id="PTHR12714:SF9">
    <property type="entry name" value="PROTEIN-S-ISOPRENYLCYSTEINE O-METHYLTRANSFERASE"/>
    <property type="match status" value="1"/>
</dbReference>
<dbReference type="EMBL" id="FPIZ01000004">
    <property type="protein sequence ID" value="SFW42576.1"/>
    <property type="molecule type" value="Genomic_DNA"/>
</dbReference>
<keyword evidence="6" id="KW-0489">Methyltransferase</keyword>
<protein>
    <submittedName>
        <fullName evidence="7">Isoprenylcysteine carboxylmethyltransferase family protein</fullName>
        <ecNumber evidence="7">2.1.1.100</ecNumber>
        <ecNumber evidence="7">2.1.1.334</ecNumber>
    </submittedName>
    <submittedName>
        <fullName evidence="6">Protein-S-isoprenylcysteine O-methyltransferase Ste14</fullName>
    </submittedName>
</protein>
<feature type="transmembrane region" description="Helical" evidence="5">
    <location>
        <begin position="36"/>
        <end position="54"/>
    </location>
</feature>
<accession>A0A1K1P493</accession>
<dbReference type="EMBL" id="CP140154">
    <property type="protein sequence ID" value="WQG87400.1"/>
    <property type="molecule type" value="Genomic_DNA"/>
</dbReference>
<keyword evidence="4 5" id="KW-0472">Membrane</keyword>
<evidence type="ECO:0000256" key="3">
    <source>
        <dbReference type="ARBA" id="ARBA00022989"/>
    </source>
</evidence>
<proteinExistence type="predicted"/>
<evidence type="ECO:0000256" key="2">
    <source>
        <dbReference type="ARBA" id="ARBA00022692"/>
    </source>
</evidence>
<dbReference type="GO" id="GO:0016020">
    <property type="term" value="C:membrane"/>
    <property type="evidence" value="ECO:0007669"/>
    <property type="project" value="UniProtKB-SubCell"/>
</dbReference>
<dbReference type="AlphaFoldDB" id="A0A1K1P493"/>
<dbReference type="InterPro" id="IPR007269">
    <property type="entry name" value="ICMT_MeTrfase"/>
</dbReference>
<dbReference type="Pfam" id="PF04140">
    <property type="entry name" value="ICMT"/>
    <property type="match status" value="1"/>
</dbReference>
<name>A0A1K1P493_9BACT</name>
<dbReference type="EC" id="2.1.1.334" evidence="7"/>
<sequence length="184" mass="21548">MLYTTIVAFWLASEIFLNRIFRSGPQEKQKADRKSLLWIWVTIMATLPLGSFVAEHTAAPFTSYAYFSKFGIAMIIMGMLFRFYSIYTLGHYFTVDVSIRDDHRIVQHGVYKYLRHPSYLGSLVSFVGNGIAMNNYIAFLITVLPVTAAFLYRMYIEEKVLINNFGEEYLQYKKHTWRLIPYVF</sequence>
<dbReference type="OrthoDB" id="9809773at2"/>
<keyword evidence="3 5" id="KW-1133">Transmembrane helix</keyword>
<organism evidence="6 8">
    <name type="scientific">Chitinophaga sancti</name>
    <dbReference type="NCBI Taxonomy" id="1004"/>
    <lineage>
        <taxon>Bacteria</taxon>
        <taxon>Pseudomonadati</taxon>
        <taxon>Bacteroidota</taxon>
        <taxon>Chitinophagia</taxon>
        <taxon>Chitinophagales</taxon>
        <taxon>Chitinophagaceae</taxon>
        <taxon>Chitinophaga</taxon>
    </lineage>
</organism>
<reference evidence="6 8" key="1">
    <citation type="submission" date="2016-11" db="EMBL/GenBank/DDBJ databases">
        <authorList>
            <person name="Jaros S."/>
            <person name="Januszkiewicz K."/>
            <person name="Wedrychowicz H."/>
        </authorList>
    </citation>
    <scope>NUCLEOTIDE SEQUENCE [LARGE SCALE GENOMIC DNA]</scope>
    <source>
        <strain evidence="6 8">DSM 784</strain>
    </source>
</reference>
<dbReference type="EC" id="2.1.1.100" evidence="7"/>
<keyword evidence="2 5" id="KW-0812">Transmembrane</keyword>
<reference evidence="7 9" key="2">
    <citation type="submission" date="2023-11" db="EMBL/GenBank/DDBJ databases">
        <title>MicrobeMod: A computational toolkit for identifying prokaryotic methylation and restriction-modification with nanopore sequencing.</title>
        <authorList>
            <person name="Crits-Christoph A."/>
            <person name="Kang S.C."/>
            <person name="Lee H."/>
            <person name="Ostrov N."/>
        </authorList>
    </citation>
    <scope>NUCLEOTIDE SEQUENCE [LARGE SCALE GENOMIC DNA]</scope>
    <source>
        <strain evidence="7 9">ATCC 23090</strain>
    </source>
</reference>
<dbReference type="GO" id="GO:0004671">
    <property type="term" value="F:protein C-terminal S-isoprenylcysteine carboxyl O-methyltransferase activity"/>
    <property type="evidence" value="ECO:0007669"/>
    <property type="project" value="UniProtKB-EC"/>
</dbReference>
<dbReference type="RefSeq" id="WP_072359009.1">
    <property type="nucleotide sequence ID" value="NZ_CBHWAX010000013.1"/>
</dbReference>
<evidence type="ECO:0000313" key="7">
    <source>
        <dbReference type="EMBL" id="WQG87400.1"/>
    </source>
</evidence>
<dbReference type="Gene3D" id="1.20.120.1630">
    <property type="match status" value="1"/>
</dbReference>
<dbReference type="Proteomes" id="UP001326715">
    <property type="component" value="Chromosome"/>
</dbReference>
<dbReference type="PANTHER" id="PTHR12714">
    <property type="entry name" value="PROTEIN-S ISOPRENYLCYSTEINE O-METHYLTRANSFERASE"/>
    <property type="match status" value="1"/>
</dbReference>
<evidence type="ECO:0000256" key="5">
    <source>
        <dbReference type="SAM" id="Phobius"/>
    </source>
</evidence>